<dbReference type="RefSeq" id="WP_330084105.1">
    <property type="nucleotide sequence ID" value="NZ_CP143314.1"/>
</dbReference>
<evidence type="ECO:0000256" key="16">
    <source>
        <dbReference type="SAM" id="Phobius"/>
    </source>
</evidence>
<evidence type="ECO:0000256" key="14">
    <source>
        <dbReference type="RuleBase" id="RU000456"/>
    </source>
</evidence>
<accession>A0ABM8E5U8</accession>
<feature type="transmembrane region" description="Helical" evidence="16">
    <location>
        <begin position="104"/>
        <end position="126"/>
    </location>
</feature>
<comment type="cofactor">
    <cofactor evidence="15">
        <name>Cu cation</name>
        <dbReference type="ChEBI" id="CHEBI:23378"/>
    </cofactor>
    <text evidence="15">Binds a copper A center.</text>
</comment>
<evidence type="ECO:0000256" key="13">
    <source>
        <dbReference type="ARBA" id="ARBA00047816"/>
    </source>
</evidence>
<keyword evidence="5 14" id="KW-0812">Transmembrane</keyword>
<dbReference type="InterPro" id="IPR011759">
    <property type="entry name" value="Cyt_c_oxidase_su2_TM_dom"/>
</dbReference>
<dbReference type="InterPro" id="IPR034210">
    <property type="entry name" value="CcO_II_C"/>
</dbReference>
<dbReference type="SUPFAM" id="SSF81464">
    <property type="entry name" value="Cytochrome c oxidase subunit II-like, transmembrane region"/>
    <property type="match status" value="1"/>
</dbReference>
<evidence type="ECO:0000256" key="4">
    <source>
        <dbReference type="ARBA" id="ARBA00022660"/>
    </source>
</evidence>
<dbReference type="PANTHER" id="PTHR22888:SF9">
    <property type="entry name" value="CYTOCHROME C OXIDASE SUBUNIT 2"/>
    <property type="match status" value="1"/>
</dbReference>
<dbReference type="InterPro" id="IPR002429">
    <property type="entry name" value="CcO_II-like_C"/>
</dbReference>
<feature type="chain" id="PRO_5046531173" description="Cytochrome c oxidase subunit 2" evidence="17">
    <location>
        <begin position="32"/>
        <end position="289"/>
    </location>
</feature>
<evidence type="ECO:0000256" key="2">
    <source>
        <dbReference type="ARBA" id="ARBA00007866"/>
    </source>
</evidence>
<evidence type="ECO:0000256" key="1">
    <source>
        <dbReference type="ARBA" id="ARBA00004141"/>
    </source>
</evidence>
<keyword evidence="21" id="KW-1185">Reference proteome</keyword>
<evidence type="ECO:0000256" key="11">
    <source>
        <dbReference type="ARBA" id="ARBA00023136"/>
    </source>
</evidence>
<dbReference type="InterPro" id="IPR008972">
    <property type="entry name" value="Cupredoxin"/>
</dbReference>
<keyword evidence="17" id="KW-0732">Signal</keyword>
<dbReference type="InterPro" id="IPR014222">
    <property type="entry name" value="Cyt_c_oxidase_su2"/>
</dbReference>
<dbReference type="EC" id="7.1.1.9" evidence="15"/>
<evidence type="ECO:0000256" key="12">
    <source>
        <dbReference type="ARBA" id="ARBA00024688"/>
    </source>
</evidence>
<feature type="domain" description="Cytochrome oxidase subunit II transmembrane region profile" evidence="19">
    <location>
        <begin position="36"/>
        <end position="132"/>
    </location>
</feature>
<evidence type="ECO:0000256" key="3">
    <source>
        <dbReference type="ARBA" id="ARBA00022448"/>
    </source>
</evidence>
<dbReference type="PROSITE" id="PS50999">
    <property type="entry name" value="COX2_TM"/>
    <property type="match status" value="1"/>
</dbReference>
<dbReference type="CDD" id="cd13912">
    <property type="entry name" value="CcO_II_C"/>
    <property type="match status" value="1"/>
</dbReference>
<evidence type="ECO:0000256" key="8">
    <source>
        <dbReference type="ARBA" id="ARBA00022982"/>
    </source>
</evidence>
<evidence type="ECO:0000256" key="7">
    <source>
        <dbReference type="ARBA" id="ARBA00022967"/>
    </source>
</evidence>
<dbReference type="PROSITE" id="PS50857">
    <property type="entry name" value="COX2_CUA"/>
    <property type="match status" value="1"/>
</dbReference>
<protein>
    <recommendedName>
        <fullName evidence="15">Cytochrome c oxidase subunit 2</fullName>
        <ecNumber evidence="15">7.1.1.9</ecNumber>
    </recommendedName>
</protein>
<comment type="subcellular location">
    <subcellularLocation>
        <location evidence="14">Cell membrane</location>
        <topology evidence="14">Multi-pass membrane protein</topology>
    </subcellularLocation>
    <subcellularLocation>
        <location evidence="1">Membrane</location>
        <topology evidence="1">Multi-pass membrane protein</topology>
    </subcellularLocation>
</comment>
<evidence type="ECO:0000313" key="20">
    <source>
        <dbReference type="EMBL" id="BDV33271.1"/>
    </source>
</evidence>
<keyword evidence="3 14" id="KW-0813">Transport</keyword>
<evidence type="ECO:0000313" key="21">
    <source>
        <dbReference type="Proteomes" id="UP001317629"/>
    </source>
</evidence>
<evidence type="ECO:0000256" key="15">
    <source>
        <dbReference type="RuleBase" id="RU004024"/>
    </source>
</evidence>
<dbReference type="InterPro" id="IPR036257">
    <property type="entry name" value="Cyt_c_oxidase_su2_TM_sf"/>
</dbReference>
<evidence type="ECO:0000259" key="19">
    <source>
        <dbReference type="PROSITE" id="PS50999"/>
    </source>
</evidence>
<comment type="similarity">
    <text evidence="2 14">Belongs to the cytochrome c oxidase subunit 2 family.</text>
</comment>
<dbReference type="Gene3D" id="1.10.287.90">
    <property type="match status" value="1"/>
</dbReference>
<keyword evidence="11 16" id="KW-0472">Membrane</keyword>
<proteinExistence type="inferred from homology"/>
<dbReference type="EMBL" id="AP027142">
    <property type="protein sequence ID" value="BDV33271.1"/>
    <property type="molecule type" value="Genomic_DNA"/>
</dbReference>
<evidence type="ECO:0000259" key="18">
    <source>
        <dbReference type="PROSITE" id="PS50857"/>
    </source>
</evidence>
<comment type="catalytic activity">
    <reaction evidence="13 15">
        <text>4 Fe(II)-[cytochrome c] + O2 + 8 H(+)(in) = 4 Fe(III)-[cytochrome c] + 2 H2O + 4 H(+)(out)</text>
        <dbReference type="Rhea" id="RHEA:11436"/>
        <dbReference type="Rhea" id="RHEA-COMP:10350"/>
        <dbReference type="Rhea" id="RHEA-COMP:14399"/>
        <dbReference type="ChEBI" id="CHEBI:15377"/>
        <dbReference type="ChEBI" id="CHEBI:15378"/>
        <dbReference type="ChEBI" id="CHEBI:15379"/>
        <dbReference type="ChEBI" id="CHEBI:29033"/>
        <dbReference type="ChEBI" id="CHEBI:29034"/>
        <dbReference type="EC" id="7.1.1.9"/>
    </reaction>
</comment>
<keyword evidence="10 15" id="KW-0186">Copper</keyword>
<comment type="function">
    <text evidence="12 15">Subunits I and II form the functional core of the enzyme complex. Electrons originating in cytochrome c are transferred via heme a and Cu(A) to the binuclear center formed by heme a3 and Cu(B).</text>
</comment>
<evidence type="ECO:0000256" key="10">
    <source>
        <dbReference type="ARBA" id="ARBA00023008"/>
    </source>
</evidence>
<dbReference type="PROSITE" id="PS00078">
    <property type="entry name" value="COX2"/>
    <property type="match status" value="1"/>
</dbReference>
<dbReference type="Pfam" id="PF00116">
    <property type="entry name" value="COX2"/>
    <property type="match status" value="1"/>
</dbReference>
<dbReference type="Pfam" id="PF02790">
    <property type="entry name" value="COX2_TM"/>
    <property type="match status" value="1"/>
</dbReference>
<dbReference type="NCBIfam" id="TIGR02866">
    <property type="entry name" value="CoxB"/>
    <property type="match status" value="1"/>
</dbReference>
<dbReference type="PRINTS" id="PR01166">
    <property type="entry name" value="CYCOXIDASEII"/>
</dbReference>
<feature type="domain" description="Cytochrome oxidase subunit II copper A binding" evidence="18">
    <location>
        <begin position="133"/>
        <end position="268"/>
    </location>
</feature>
<evidence type="ECO:0000256" key="6">
    <source>
        <dbReference type="ARBA" id="ARBA00022723"/>
    </source>
</evidence>
<gene>
    <name evidence="20" type="ORF">SS37A_08000</name>
</gene>
<evidence type="ECO:0000256" key="17">
    <source>
        <dbReference type="SAM" id="SignalP"/>
    </source>
</evidence>
<keyword evidence="4 14" id="KW-0679">Respiratory chain</keyword>
<evidence type="ECO:0000256" key="9">
    <source>
        <dbReference type="ARBA" id="ARBA00022989"/>
    </source>
</evidence>
<name>A0ABM8E5U8_9HYPH</name>
<keyword evidence="9 16" id="KW-1133">Transmembrane helix</keyword>
<keyword evidence="6 15" id="KW-0479">Metal-binding</keyword>
<keyword evidence="7" id="KW-1278">Translocase</keyword>
<dbReference type="InterPro" id="IPR045187">
    <property type="entry name" value="CcO_II"/>
</dbReference>
<dbReference type="InterPro" id="IPR001505">
    <property type="entry name" value="Copper_CuA"/>
</dbReference>
<feature type="signal peptide" evidence="17">
    <location>
        <begin position="1"/>
        <end position="31"/>
    </location>
</feature>
<dbReference type="Proteomes" id="UP001317629">
    <property type="component" value="Chromosome"/>
</dbReference>
<organism evidence="20 21">
    <name type="scientific">Methylocystis iwaonis</name>
    <dbReference type="NCBI Taxonomy" id="2885079"/>
    <lineage>
        <taxon>Bacteria</taxon>
        <taxon>Pseudomonadati</taxon>
        <taxon>Pseudomonadota</taxon>
        <taxon>Alphaproteobacteria</taxon>
        <taxon>Hyphomicrobiales</taxon>
        <taxon>Methylocystaceae</taxon>
        <taxon>Methylocystis</taxon>
    </lineage>
</organism>
<sequence length="289" mass="32088">MSKGNRKFMSGGALAALVALPVVLFAGFAYAQVEGQPTPGGIGLPATVTDVGHETQFFYNGILLPVITFIALAVLGLLLYVSWRYNEQANPVPSKLTHHTGLEIAWTLLPILILVFIAIPSFRILAHQVEIPESKITIKVTGNQWYWSYKYPEDQGGGFGFDQLMKPENELKEGEPRLLAVDNEAYVPVNEVVKLQITAADVIHSFVIPAFGVRMDAVPGRLNETWFRAEKEGVYYGQCSKICGKDHAFMPMAIRVVSREKYDEWLVEAKKKFAAAESRTRIASSEQAR</sequence>
<feature type="transmembrane region" description="Helical" evidence="16">
    <location>
        <begin position="62"/>
        <end position="83"/>
    </location>
</feature>
<reference evidence="20 21" key="1">
    <citation type="journal article" date="2023" name="Int. J. Syst. Evol. Microbiol.">
        <title>Methylocystis iwaonis sp. nov., a type II methane-oxidizing bacterium from surface soil of a rice paddy field in Japan, and emended description of the genus Methylocystis (ex Whittenbury et al. 1970) Bowman et al. 1993.</title>
        <authorList>
            <person name="Kaise H."/>
            <person name="Sawadogo J.B."/>
            <person name="Alam M.S."/>
            <person name="Ueno C."/>
            <person name="Dianou D."/>
            <person name="Shinjo R."/>
            <person name="Asakawa S."/>
        </authorList>
    </citation>
    <scope>NUCLEOTIDE SEQUENCE [LARGE SCALE GENOMIC DNA]</scope>
    <source>
        <strain evidence="20 21">SS37A-Re</strain>
    </source>
</reference>
<dbReference type="Gene3D" id="2.60.40.420">
    <property type="entry name" value="Cupredoxins - blue copper proteins"/>
    <property type="match status" value="1"/>
</dbReference>
<keyword evidence="8 14" id="KW-0249">Electron transport</keyword>
<dbReference type="PANTHER" id="PTHR22888">
    <property type="entry name" value="CYTOCHROME C OXIDASE, SUBUNIT II"/>
    <property type="match status" value="1"/>
</dbReference>
<evidence type="ECO:0000256" key="5">
    <source>
        <dbReference type="ARBA" id="ARBA00022692"/>
    </source>
</evidence>
<dbReference type="SUPFAM" id="SSF49503">
    <property type="entry name" value="Cupredoxins"/>
    <property type="match status" value="1"/>
</dbReference>